<name>A0A8J4H4A0_9BACL</name>
<evidence type="ECO:0000313" key="2">
    <source>
        <dbReference type="Proteomes" id="UP000677918"/>
    </source>
</evidence>
<dbReference type="EMBL" id="BOVK01000026">
    <property type="protein sequence ID" value="GIQ69256.1"/>
    <property type="molecule type" value="Genomic_DNA"/>
</dbReference>
<dbReference type="RefSeq" id="WP_213412063.1">
    <property type="nucleotide sequence ID" value="NZ_BOVK01000026.1"/>
</dbReference>
<comment type="caution">
    <text evidence="1">The sequence shown here is derived from an EMBL/GenBank/DDBJ whole genome shotgun (WGS) entry which is preliminary data.</text>
</comment>
<accession>A0A8J4H4A0</accession>
<dbReference type="Proteomes" id="UP000677918">
    <property type="component" value="Unassembled WGS sequence"/>
</dbReference>
<protein>
    <recommendedName>
        <fullName evidence="3">Tail fiber-like repeat protein</fullName>
    </recommendedName>
</protein>
<keyword evidence="2" id="KW-1185">Reference proteome</keyword>
<gene>
    <name evidence="1" type="ORF">XYCOK13_20800</name>
</gene>
<proteinExistence type="predicted"/>
<evidence type="ECO:0008006" key="3">
    <source>
        <dbReference type="Google" id="ProtNLM"/>
    </source>
</evidence>
<dbReference type="AlphaFoldDB" id="A0A8J4H4A0"/>
<sequence length="364" mass="38529">MAKNIVMKKWNGSAYEELYPVTKARNVITDDGAQIGSAFHDLKSQADEHMADTNNPHRVTTSQIGAETPAGAQAKVNAHANMTNNPHNVTKSQVGLGNVDDVKQAPASRTITAGNGLSGGGNLTADRTISLGTPGTLSTTSTNSVTSTSHTHTVNFPVISVAGKTGAVSLAKGDVGLANVQNYGIATQAAAHAGTANNVYMTPLRTKQAIDQLTGGVPLRVQNGQLEFYDGTGWKEVGGGTDWSKMVTNTANYTGSPTVISGGFEDLITINGRGIATDIQLLLDDRRYYFTIVIDGVEKQISSNRRRPFFQGGWPGEGTSGSYSRTGLVHISSPINFNTRFILRARNSGPNLNFSLTASLVYVL</sequence>
<organism evidence="1 2">
    <name type="scientific">Xylanibacillus composti</name>
    <dbReference type="NCBI Taxonomy" id="1572762"/>
    <lineage>
        <taxon>Bacteria</taxon>
        <taxon>Bacillati</taxon>
        <taxon>Bacillota</taxon>
        <taxon>Bacilli</taxon>
        <taxon>Bacillales</taxon>
        <taxon>Paenibacillaceae</taxon>
        <taxon>Xylanibacillus</taxon>
    </lineage>
</organism>
<reference evidence="1" key="1">
    <citation type="submission" date="2021-04" db="EMBL/GenBank/DDBJ databases">
        <title>Draft genome sequence of Xylanibacillus composti strain K13.</title>
        <authorList>
            <person name="Uke A."/>
            <person name="Chhe C."/>
            <person name="Baramee S."/>
            <person name="Kosugi A."/>
        </authorList>
    </citation>
    <scope>NUCLEOTIDE SEQUENCE</scope>
    <source>
        <strain evidence="1">K13</strain>
    </source>
</reference>
<evidence type="ECO:0000313" key="1">
    <source>
        <dbReference type="EMBL" id="GIQ69256.1"/>
    </source>
</evidence>